<gene>
    <name evidence="3" type="ORF">RHTO0S_04e09934g</name>
</gene>
<feature type="region of interest" description="Disordered" evidence="2">
    <location>
        <begin position="400"/>
        <end position="471"/>
    </location>
</feature>
<organism evidence="3">
    <name type="scientific">Rhodotorula toruloides</name>
    <name type="common">Yeast</name>
    <name type="synonym">Rhodosporidium toruloides</name>
    <dbReference type="NCBI Taxonomy" id="5286"/>
    <lineage>
        <taxon>Eukaryota</taxon>
        <taxon>Fungi</taxon>
        <taxon>Dikarya</taxon>
        <taxon>Basidiomycota</taxon>
        <taxon>Pucciniomycotina</taxon>
        <taxon>Microbotryomycetes</taxon>
        <taxon>Sporidiobolales</taxon>
        <taxon>Sporidiobolaceae</taxon>
        <taxon>Rhodotorula</taxon>
    </lineage>
</organism>
<protein>
    <submittedName>
        <fullName evidence="3">RHTO0S04e09934g1_1</fullName>
    </submittedName>
</protein>
<reference evidence="3" key="1">
    <citation type="journal article" date="2014" name="Genome Announc.">
        <title>Draft genome sequence of Rhodosporidium toruloides CECT1137, an oleaginous yeast of biotechnological interest.</title>
        <authorList>
            <person name="Morin N."/>
            <person name="Calcas X."/>
            <person name="Devillers H."/>
            <person name="Durrens P."/>
            <person name="Sherman D.J."/>
            <person name="Nicaud J.-M."/>
            <person name="Neuveglise C."/>
        </authorList>
    </citation>
    <scope>NUCLEOTIDE SEQUENCE</scope>
    <source>
        <strain evidence="3">CECT1137</strain>
    </source>
</reference>
<evidence type="ECO:0000256" key="2">
    <source>
        <dbReference type="SAM" id="MobiDB-lite"/>
    </source>
</evidence>
<feature type="compositionally biased region" description="Polar residues" evidence="2">
    <location>
        <begin position="561"/>
        <end position="575"/>
    </location>
</feature>
<dbReference type="AlphaFoldDB" id="A0A061AQG4"/>
<feature type="compositionally biased region" description="Low complexity" evidence="2">
    <location>
        <begin position="450"/>
        <end position="467"/>
    </location>
</feature>
<proteinExistence type="predicted"/>
<feature type="compositionally biased region" description="Low complexity" evidence="2">
    <location>
        <begin position="527"/>
        <end position="536"/>
    </location>
</feature>
<evidence type="ECO:0000313" key="3">
    <source>
        <dbReference type="EMBL" id="CDR39810.1"/>
    </source>
</evidence>
<name>A0A061AQG4_RHOTO</name>
<dbReference type="EMBL" id="LK052939">
    <property type="protein sequence ID" value="CDR39810.1"/>
    <property type="molecule type" value="Genomic_DNA"/>
</dbReference>
<evidence type="ECO:0000256" key="1">
    <source>
        <dbReference type="SAM" id="Coils"/>
    </source>
</evidence>
<feature type="coiled-coil region" evidence="1">
    <location>
        <begin position="46"/>
        <end position="142"/>
    </location>
</feature>
<accession>A0A061AQG4</accession>
<keyword evidence="1" id="KW-0175">Coiled coil</keyword>
<feature type="region of interest" description="Disordered" evidence="2">
    <location>
        <begin position="496"/>
        <end position="584"/>
    </location>
</feature>
<sequence length="651" mass="69882">MSDESSAAIDAMFQEEVSASTALVEENARLRALFAERDATNGSNDASALLAQLEAAKAEKEALATQVRELREAQVASVALEDQSSEVSVLRSSLADLALQLEAERTRAAESEARRREEEEKVNTLRAKVEESRRAIMRLQNEANKRPSIDQGYSFPPRRKSFLVDSAIPRRRSSLGLNAIAASQAAGDVKDTSNPGLGLAVESPLAPPISLLSTSPSRTSTATPLARLAHHRGSASIAIQADGLDDDDQRLFRLRELRLGVHSTKIASRRNSAVSGLPDFFQPEDFEWDLERSLARRASACSISRRLGVDPDGPPSANFRMLGRKNSTAVFESWSRRSSSADSMCSLPTDPSHASPEHLANLKLQLEGLKIQLAEAEEGRRASEACLRALKDFIASGSTGEAPISLPPLPTDPSADCYGEGAECPPAPKASSSRWSIPRLSFSSQRRESTASSLRRTSTTSTASAATFLDNRPTPSLPSFGAFSFSALVNKSSATLVDGDTSPRMSRPATLTPFSSNHEETFPTEPSPLLSSGSSVRSRRVGHSPSASLDDAASIAPSLVSDLSSCGTSSRSASPTHEDEDDEQLDAFQRSPRVVIDFVDDQELPFVFTPDAEYASQRMVVEASRMPVVVEKSSLTTLSSIGGRTTGLGLH</sequence>
<dbReference type="OrthoDB" id="2505754at2759"/>